<name>A0A0R1QJ75_9LACO</name>
<reference evidence="2 3" key="1">
    <citation type="journal article" date="2015" name="Genome Announc.">
        <title>Expanding the biotechnology potential of lactobacilli through comparative genomics of 213 strains and associated genera.</title>
        <authorList>
            <person name="Sun Z."/>
            <person name="Harris H.M."/>
            <person name="McCann A."/>
            <person name="Guo C."/>
            <person name="Argimon S."/>
            <person name="Zhang W."/>
            <person name="Yang X."/>
            <person name="Jeffery I.B."/>
            <person name="Cooney J.C."/>
            <person name="Kagawa T.F."/>
            <person name="Liu W."/>
            <person name="Song Y."/>
            <person name="Salvetti E."/>
            <person name="Wrobel A."/>
            <person name="Rasinkangas P."/>
            <person name="Parkhill J."/>
            <person name="Rea M.C."/>
            <person name="O'Sullivan O."/>
            <person name="Ritari J."/>
            <person name="Douillard F.P."/>
            <person name="Paul Ross R."/>
            <person name="Yang R."/>
            <person name="Briner A.E."/>
            <person name="Felis G.E."/>
            <person name="de Vos W.M."/>
            <person name="Barrangou R."/>
            <person name="Klaenhammer T.R."/>
            <person name="Caufield P.W."/>
            <person name="Cui Y."/>
            <person name="Zhang H."/>
            <person name="O'Toole P.W."/>
        </authorList>
    </citation>
    <scope>NUCLEOTIDE SEQUENCE [LARGE SCALE GENOMIC DNA]</scope>
    <source>
        <strain evidence="2 3">DSM 14500</strain>
    </source>
</reference>
<dbReference type="Proteomes" id="UP000050872">
    <property type="component" value="Unassembled WGS sequence"/>
</dbReference>
<gene>
    <name evidence="2" type="ORF">FD29_GL002106</name>
</gene>
<organism evidence="2 3">
    <name type="scientific">Companilactobacillus mindensis DSM 14500</name>
    <dbReference type="NCBI Taxonomy" id="1423770"/>
    <lineage>
        <taxon>Bacteria</taxon>
        <taxon>Bacillati</taxon>
        <taxon>Bacillota</taxon>
        <taxon>Bacilli</taxon>
        <taxon>Lactobacillales</taxon>
        <taxon>Lactobacillaceae</taxon>
        <taxon>Companilactobacillus</taxon>
    </lineage>
</organism>
<comment type="caution">
    <text evidence="2">The sequence shown here is derived from an EMBL/GenBank/DDBJ whole genome shotgun (WGS) entry which is preliminary data.</text>
</comment>
<dbReference type="EMBL" id="AZEZ01000039">
    <property type="protein sequence ID" value="KRL44542.1"/>
    <property type="molecule type" value="Genomic_DNA"/>
</dbReference>
<dbReference type="AlphaFoldDB" id="A0A0R1QJ75"/>
<feature type="domain" description="WxL" evidence="1">
    <location>
        <begin position="43"/>
        <end position="184"/>
    </location>
</feature>
<accession>A0A0R1QJ75</accession>
<dbReference type="PATRIC" id="fig|1423770.3.peg.2163"/>
<sequence length="185" mass="17942">MGAGITTKAATTATPLTSDASADITPGTITLDTVPGGGSSTTPGILFGTVAADAGDTTYKSTQISSDLHVTDSGNGSGWAVTVADSPFTDTAGDTLKGAVLSLDDSANPAIKADATDNVSALPTFTADTTLSASPSTVLSAAPKAGVGAYTTTYNGTDASLAVPAGNIGGSYSSTLTWTLSNAPS</sequence>
<dbReference type="Pfam" id="PF13731">
    <property type="entry name" value="WxL"/>
    <property type="match status" value="1"/>
</dbReference>
<evidence type="ECO:0000259" key="1">
    <source>
        <dbReference type="Pfam" id="PF13731"/>
    </source>
</evidence>
<keyword evidence="3" id="KW-1185">Reference proteome</keyword>
<protein>
    <submittedName>
        <fullName evidence="2">Extracellular protein</fullName>
    </submittedName>
</protein>
<evidence type="ECO:0000313" key="2">
    <source>
        <dbReference type="EMBL" id="KRL44542.1"/>
    </source>
</evidence>
<dbReference type="STRING" id="1423770.FD29_GL002106"/>
<evidence type="ECO:0000313" key="3">
    <source>
        <dbReference type="Proteomes" id="UP000050872"/>
    </source>
</evidence>
<proteinExistence type="predicted"/>
<dbReference type="InterPro" id="IPR027994">
    <property type="entry name" value="WxL_dom"/>
</dbReference>